<dbReference type="InterPro" id="IPR057268">
    <property type="entry name" value="Ribosomal_L18"/>
</dbReference>
<comment type="function">
    <text evidence="7">This is one of the proteins that bind and probably mediate the attachment of the 5S RNA into the large ribosomal subunit, where it forms part of the central protuberance.</text>
</comment>
<dbReference type="GO" id="GO:0006412">
    <property type="term" value="P:translation"/>
    <property type="evidence" value="ECO:0007669"/>
    <property type="project" value="UniProtKB-UniRule"/>
</dbReference>
<dbReference type="HOGENOM" id="CLU_098841_0_1_10"/>
<dbReference type="GO" id="GO:0005737">
    <property type="term" value="C:cytoplasm"/>
    <property type="evidence" value="ECO:0007669"/>
    <property type="project" value="UniProtKB-ARBA"/>
</dbReference>
<comment type="subunit">
    <text evidence="7">Part of the 50S ribosomal subunit; part of the 5S rRNA/L5/L18/L25 subcomplex. Contacts the 5S and 23S rRNAs.</text>
</comment>
<dbReference type="Pfam" id="PF00861">
    <property type="entry name" value="Ribosomal_L18p"/>
    <property type="match status" value="1"/>
</dbReference>
<keyword evidence="3 7" id="KW-0694">RNA-binding</keyword>
<dbReference type="PANTHER" id="PTHR12899">
    <property type="entry name" value="39S RIBOSOMAL PROTEIN L18, MITOCHONDRIAL"/>
    <property type="match status" value="1"/>
</dbReference>
<evidence type="ECO:0000256" key="3">
    <source>
        <dbReference type="ARBA" id="ARBA00022884"/>
    </source>
</evidence>
<dbReference type="SUPFAM" id="SSF53137">
    <property type="entry name" value="Translational machinery components"/>
    <property type="match status" value="1"/>
</dbReference>
<dbReference type="PANTHER" id="PTHR12899:SF3">
    <property type="entry name" value="LARGE RIBOSOMAL SUBUNIT PROTEIN UL18M"/>
    <property type="match status" value="1"/>
</dbReference>
<evidence type="ECO:0000256" key="2">
    <source>
        <dbReference type="ARBA" id="ARBA00022730"/>
    </source>
</evidence>
<dbReference type="CDD" id="cd00432">
    <property type="entry name" value="Ribosomal_L18_L5e"/>
    <property type="match status" value="1"/>
</dbReference>
<dbReference type="GO" id="GO:0008097">
    <property type="term" value="F:5S rRNA binding"/>
    <property type="evidence" value="ECO:0007669"/>
    <property type="project" value="TreeGrafter"/>
</dbReference>
<evidence type="ECO:0000313" key="9">
    <source>
        <dbReference type="Proteomes" id="UP000002231"/>
    </source>
</evidence>
<comment type="similarity">
    <text evidence="1 7">Belongs to the universal ribosomal protein uL18 family.</text>
</comment>
<keyword evidence="9" id="KW-1185">Reference proteome</keyword>
<name>E0TJS5_KARMC</name>
<dbReference type="InterPro" id="IPR004389">
    <property type="entry name" value="Ribosomal_uL18_bac-type"/>
</dbReference>
<organism evidence="8 9">
    <name type="scientific">Karelsulcia muelleri (strain CARI)</name>
    <name type="common">Sulcia muelleri</name>
    <dbReference type="NCBI Taxonomy" id="706194"/>
    <lineage>
        <taxon>Bacteria</taxon>
        <taxon>Pseudomonadati</taxon>
        <taxon>Bacteroidota</taxon>
        <taxon>Flavobacteriia</taxon>
        <taxon>Flavobacteriales</taxon>
        <taxon>Candidatus Karelsulcia</taxon>
    </lineage>
</organism>
<evidence type="ECO:0000256" key="6">
    <source>
        <dbReference type="ARBA" id="ARBA00035197"/>
    </source>
</evidence>
<reference evidence="9" key="1">
    <citation type="journal article" date="2010" name="Genome Biol. Evol.">
        <title>Functional convergence in reduced genomes of bacterial symbionts spanning 200 My of evolution.</title>
        <authorList>
            <person name="McCutcheon J.P."/>
            <person name="Moran N.A."/>
        </authorList>
    </citation>
    <scope>NUCLEOTIDE SEQUENCE [LARGE SCALE GENOMIC DNA]</scope>
    <source>
        <strain evidence="9">CARI</strain>
    </source>
</reference>
<dbReference type="Gene3D" id="3.30.420.100">
    <property type="match status" value="1"/>
</dbReference>
<dbReference type="InterPro" id="IPR005484">
    <property type="entry name" value="Ribosomal_uL18_bac/plant/anim"/>
</dbReference>
<dbReference type="STRING" id="706194.SMCARI_256"/>
<evidence type="ECO:0000313" key="8">
    <source>
        <dbReference type="EMBL" id="ADM90052.1"/>
    </source>
</evidence>
<dbReference type="NCBIfam" id="TIGR00060">
    <property type="entry name" value="L18_bact"/>
    <property type="match status" value="1"/>
</dbReference>
<protein>
    <recommendedName>
        <fullName evidence="6 7">Large ribosomal subunit protein uL18</fullName>
    </recommendedName>
</protein>
<dbReference type="EMBL" id="CP002163">
    <property type="protein sequence ID" value="ADM90052.1"/>
    <property type="molecule type" value="Genomic_DNA"/>
</dbReference>
<dbReference type="Proteomes" id="UP000002231">
    <property type="component" value="Chromosome"/>
</dbReference>
<dbReference type="AlphaFoldDB" id="E0TJS5"/>
<sequence length="103" mass="11935">MNKKIKKIFGFLEKPRISIFLSNKHIYAQVIDDYKGHTLISTSSKEIRYKLKKEKKSFIIGQILGNRVNSYGITKIVFDRNGYIYHGRVKALAEGLRNVGLQF</sequence>
<accession>E0TJS5</accession>
<evidence type="ECO:0000256" key="7">
    <source>
        <dbReference type="HAMAP-Rule" id="MF_01337"/>
    </source>
</evidence>
<keyword evidence="4 7" id="KW-0689">Ribosomal protein</keyword>
<keyword evidence="5 7" id="KW-0687">Ribonucleoprotein</keyword>
<evidence type="ECO:0000256" key="1">
    <source>
        <dbReference type="ARBA" id="ARBA00007116"/>
    </source>
</evidence>
<proteinExistence type="inferred from homology"/>
<dbReference type="HAMAP" id="MF_01337_B">
    <property type="entry name" value="Ribosomal_uL18_B"/>
    <property type="match status" value="1"/>
</dbReference>
<dbReference type="GO" id="GO:1990904">
    <property type="term" value="C:ribonucleoprotein complex"/>
    <property type="evidence" value="ECO:0007669"/>
    <property type="project" value="UniProtKB-KW"/>
</dbReference>
<keyword evidence="2 7" id="KW-0699">rRNA-binding</keyword>
<dbReference type="KEGG" id="sum:SMCARI_256"/>
<dbReference type="GO" id="GO:0005840">
    <property type="term" value="C:ribosome"/>
    <property type="evidence" value="ECO:0007669"/>
    <property type="project" value="UniProtKB-KW"/>
</dbReference>
<evidence type="ECO:0000256" key="5">
    <source>
        <dbReference type="ARBA" id="ARBA00023274"/>
    </source>
</evidence>
<evidence type="ECO:0000256" key="4">
    <source>
        <dbReference type="ARBA" id="ARBA00022980"/>
    </source>
</evidence>
<gene>
    <name evidence="7 8" type="primary">rplR</name>
    <name evidence="8" type="ordered locus">SMCARI_256</name>
</gene>
<dbReference type="GO" id="GO:0003735">
    <property type="term" value="F:structural constituent of ribosome"/>
    <property type="evidence" value="ECO:0007669"/>
    <property type="project" value="InterPro"/>
</dbReference>